<keyword evidence="4 6" id="KW-0378">Hydrolase</keyword>
<gene>
    <name evidence="7" type="primary">vsr</name>
    <name evidence="7" type="ORF">EUA93_10780</name>
</gene>
<keyword evidence="5 6" id="KW-0234">DNA repair</keyword>
<dbReference type="CDD" id="cd00221">
    <property type="entry name" value="Vsr"/>
    <property type="match status" value="1"/>
</dbReference>
<dbReference type="EMBL" id="SDWT01000001">
    <property type="protein sequence ID" value="RYB94790.1"/>
    <property type="molecule type" value="Genomic_DNA"/>
</dbReference>
<evidence type="ECO:0000256" key="2">
    <source>
        <dbReference type="ARBA" id="ARBA00022759"/>
    </source>
</evidence>
<reference evidence="7 8" key="1">
    <citation type="submission" date="2019-01" db="EMBL/GenBank/DDBJ databases">
        <title>Novel species of Nocardioides.</title>
        <authorList>
            <person name="Liu Q."/>
            <person name="Xin Y.-H."/>
        </authorList>
    </citation>
    <scope>NUCLEOTIDE SEQUENCE [LARGE SCALE GENOMIC DNA]</scope>
    <source>
        <strain evidence="7 8">CGMCC 4.6882</strain>
    </source>
</reference>
<comment type="similarity">
    <text evidence="6">Belongs to the vsr family.</text>
</comment>
<dbReference type="OrthoDB" id="9801520at2"/>
<keyword evidence="1 6" id="KW-0540">Nuclease</keyword>
<evidence type="ECO:0000256" key="3">
    <source>
        <dbReference type="ARBA" id="ARBA00022763"/>
    </source>
</evidence>
<dbReference type="GO" id="GO:0016787">
    <property type="term" value="F:hydrolase activity"/>
    <property type="evidence" value="ECO:0007669"/>
    <property type="project" value="UniProtKB-KW"/>
</dbReference>
<evidence type="ECO:0000256" key="1">
    <source>
        <dbReference type="ARBA" id="ARBA00022722"/>
    </source>
</evidence>
<evidence type="ECO:0000256" key="4">
    <source>
        <dbReference type="ARBA" id="ARBA00022801"/>
    </source>
</evidence>
<name>A0A4Q2RZN3_9ACTN</name>
<evidence type="ECO:0000313" key="7">
    <source>
        <dbReference type="EMBL" id="RYB94790.1"/>
    </source>
</evidence>
<dbReference type="Proteomes" id="UP000294071">
    <property type="component" value="Unassembled WGS sequence"/>
</dbReference>
<organism evidence="7 8">
    <name type="scientific">Nocardioides oleivorans</name>
    <dbReference type="NCBI Taxonomy" id="273676"/>
    <lineage>
        <taxon>Bacteria</taxon>
        <taxon>Bacillati</taxon>
        <taxon>Actinomycetota</taxon>
        <taxon>Actinomycetes</taxon>
        <taxon>Propionibacteriales</taxon>
        <taxon>Nocardioidaceae</taxon>
        <taxon>Nocardioides</taxon>
    </lineage>
</organism>
<evidence type="ECO:0000313" key="8">
    <source>
        <dbReference type="Proteomes" id="UP000294071"/>
    </source>
</evidence>
<proteinExistence type="inferred from homology"/>
<keyword evidence="2 6" id="KW-0255">Endonuclease</keyword>
<dbReference type="NCBIfam" id="TIGR00632">
    <property type="entry name" value="vsr"/>
    <property type="match status" value="1"/>
</dbReference>
<dbReference type="AlphaFoldDB" id="A0A4Q2RZN3"/>
<dbReference type="Gene3D" id="3.40.960.10">
    <property type="entry name" value="VSR Endonuclease"/>
    <property type="match status" value="1"/>
</dbReference>
<protein>
    <recommendedName>
        <fullName evidence="6">Very short patch repair endonuclease</fullName>
        <ecNumber evidence="6">3.1.-.-</ecNumber>
    </recommendedName>
</protein>
<accession>A0A4Q2RZN3</accession>
<dbReference type="GO" id="GO:0004519">
    <property type="term" value="F:endonuclease activity"/>
    <property type="evidence" value="ECO:0007669"/>
    <property type="project" value="UniProtKB-KW"/>
</dbReference>
<sequence>MPDIVSREVRSRMMSGIRGKDTKPEVVLRKALHRRGFRYKLHDRNLPGRPDLVLPARHAVVLVNGCFWHAHEGCPYFKLPATRPEFWRDKLMANRERDRRNLSLLQDAGWRVAVVWECATRKDFDSTVDQLEGWLRGTSQRVDVAWLQAQG</sequence>
<dbReference type="EC" id="3.1.-.-" evidence="6"/>
<dbReference type="SUPFAM" id="SSF52980">
    <property type="entry name" value="Restriction endonuclease-like"/>
    <property type="match status" value="1"/>
</dbReference>
<dbReference type="InterPro" id="IPR004603">
    <property type="entry name" value="DNA_mismatch_endonuc_vsr"/>
</dbReference>
<comment type="function">
    <text evidence="6">May nick specific sequences that contain T:G mispairs resulting from m5C-deamination.</text>
</comment>
<dbReference type="InterPro" id="IPR011335">
    <property type="entry name" value="Restrct_endonuc-II-like"/>
</dbReference>
<dbReference type="PIRSF" id="PIRSF018267">
    <property type="entry name" value="VSR_endonuc"/>
    <property type="match status" value="1"/>
</dbReference>
<keyword evidence="8" id="KW-1185">Reference proteome</keyword>
<dbReference type="GO" id="GO:0006298">
    <property type="term" value="P:mismatch repair"/>
    <property type="evidence" value="ECO:0007669"/>
    <property type="project" value="UniProtKB-UniRule"/>
</dbReference>
<evidence type="ECO:0000256" key="5">
    <source>
        <dbReference type="ARBA" id="ARBA00023204"/>
    </source>
</evidence>
<evidence type="ECO:0000256" key="6">
    <source>
        <dbReference type="PIRNR" id="PIRNR018267"/>
    </source>
</evidence>
<comment type="caution">
    <text evidence="7">The sequence shown here is derived from an EMBL/GenBank/DDBJ whole genome shotgun (WGS) entry which is preliminary data.</text>
</comment>
<keyword evidence="3 6" id="KW-0227">DNA damage</keyword>
<dbReference type="Pfam" id="PF03852">
    <property type="entry name" value="Vsr"/>
    <property type="match status" value="1"/>
</dbReference>
<dbReference type="RefSeq" id="WP_129400138.1">
    <property type="nucleotide sequence ID" value="NZ_SDWT01000001.1"/>
</dbReference>